<evidence type="ECO:0000313" key="2">
    <source>
        <dbReference type="Proteomes" id="UP001319045"/>
    </source>
</evidence>
<organism evidence="1 2">
    <name type="scientific">Prevotella herbatica</name>
    <dbReference type="NCBI Taxonomy" id="2801997"/>
    <lineage>
        <taxon>Bacteria</taxon>
        <taxon>Pseudomonadati</taxon>
        <taxon>Bacteroidota</taxon>
        <taxon>Bacteroidia</taxon>
        <taxon>Bacteroidales</taxon>
        <taxon>Prevotellaceae</taxon>
        <taxon>Prevotella</taxon>
    </lineage>
</organism>
<dbReference type="Proteomes" id="UP001319045">
    <property type="component" value="Chromosome"/>
</dbReference>
<evidence type="ECO:0000313" key="1">
    <source>
        <dbReference type="EMBL" id="BCS86475.1"/>
    </source>
</evidence>
<dbReference type="EMBL" id="AP024484">
    <property type="protein sequence ID" value="BCS86475.1"/>
    <property type="molecule type" value="Genomic_DNA"/>
</dbReference>
<reference evidence="1 2" key="1">
    <citation type="journal article" date="2022" name="Int. J. Syst. Evol. Microbiol.">
        <title>Prevotella herbatica sp. nov., a plant polysaccharide-decomposing anaerobic bacterium isolated from a methanogenic reactor.</title>
        <authorList>
            <person name="Uek A."/>
            <person name="Tonouchi A."/>
            <person name="Kaku N."/>
            <person name="Ueki K."/>
        </authorList>
    </citation>
    <scope>NUCLEOTIDE SEQUENCE [LARGE SCALE GENOMIC DNA]</scope>
    <source>
        <strain evidence="1 2">WR041</strain>
    </source>
</reference>
<name>A0ABN6EKL0_9BACT</name>
<accession>A0ABN6EKL0</accession>
<keyword evidence="2" id="KW-1185">Reference proteome</keyword>
<gene>
    <name evidence="1" type="ORF">prwr041_23680</name>
</gene>
<sequence>MAMIIPVKYIILFIELFSECKVTINKIKNGISHTPTIKINKFILYCLRFALSLHIDINNLYITYGK</sequence>
<proteinExistence type="predicted"/>
<protein>
    <submittedName>
        <fullName evidence="1">Uncharacterized protein</fullName>
    </submittedName>
</protein>